<evidence type="ECO:0000313" key="4">
    <source>
        <dbReference type="Proteomes" id="UP000041254"/>
    </source>
</evidence>
<dbReference type="InParanoid" id="A0A0G4GUB9"/>
<feature type="compositionally biased region" description="Polar residues" evidence="2">
    <location>
        <begin position="341"/>
        <end position="352"/>
    </location>
</feature>
<feature type="compositionally biased region" description="Basic and acidic residues" evidence="2">
    <location>
        <begin position="372"/>
        <end position="382"/>
    </location>
</feature>
<reference evidence="3 4" key="1">
    <citation type="submission" date="2014-11" db="EMBL/GenBank/DDBJ databases">
        <authorList>
            <person name="Zhu J."/>
            <person name="Qi W."/>
            <person name="Song R."/>
        </authorList>
    </citation>
    <scope>NUCLEOTIDE SEQUENCE [LARGE SCALE GENOMIC DNA]</scope>
</reference>
<feature type="coiled-coil region" evidence="1">
    <location>
        <begin position="88"/>
        <end position="143"/>
    </location>
</feature>
<name>A0A0G4GUB9_VITBC</name>
<protein>
    <submittedName>
        <fullName evidence="3">Uncharacterized protein</fullName>
    </submittedName>
</protein>
<keyword evidence="4" id="KW-1185">Reference proteome</keyword>
<gene>
    <name evidence="3" type="ORF">Vbra_10372</name>
</gene>
<dbReference type="VEuPathDB" id="CryptoDB:Vbra_10372"/>
<accession>A0A0G4GUB9</accession>
<keyword evidence="1" id="KW-0175">Coiled coil</keyword>
<feature type="compositionally biased region" description="Basic and acidic residues" evidence="2">
    <location>
        <begin position="58"/>
        <end position="67"/>
    </location>
</feature>
<evidence type="ECO:0000256" key="1">
    <source>
        <dbReference type="SAM" id="Coils"/>
    </source>
</evidence>
<sequence length="382" mass="41981">MSKQEEDAPSQPRPLLPEPQAAEGTKKGRSKAVAKSRFSIVKGKRPAAAAAAAAAGELGKERGEHPAAAKPLPSPPAGPSEPDLVSQIAKLEEDVHSYQERNERQNKELAKHRENEAILLQRVERLKQERATLMESFEKARKALEMSLRKGVEYEGRLNEMFGALKFQSFASMRKTSFHVRRERESHSAESSPISYAASPMGWMSFHPFIEGEAEDFDEESEEEPEETKQAEGEERVEAPEEPTSRFVSFEEAEERQKQGGEEKADEGKGPEEDIGEAQPAGETAESPISPPAAKEGRPSSPKIADRLHSGEFEYITFERGLPNGLGRLIPPPAKKAPQMPTRSKSVGSLHQQPARRPTLSPLSPGAAASEPARRHNDAFSV</sequence>
<dbReference type="EMBL" id="CDMY01000821">
    <property type="protein sequence ID" value="CEM34430.1"/>
    <property type="molecule type" value="Genomic_DNA"/>
</dbReference>
<organism evidence="3 4">
    <name type="scientific">Vitrella brassicaformis (strain CCMP3155)</name>
    <dbReference type="NCBI Taxonomy" id="1169540"/>
    <lineage>
        <taxon>Eukaryota</taxon>
        <taxon>Sar</taxon>
        <taxon>Alveolata</taxon>
        <taxon>Colpodellida</taxon>
        <taxon>Vitrellaceae</taxon>
        <taxon>Vitrella</taxon>
    </lineage>
</organism>
<feature type="compositionally biased region" description="Acidic residues" evidence="2">
    <location>
        <begin position="215"/>
        <end position="226"/>
    </location>
</feature>
<dbReference type="Proteomes" id="UP000041254">
    <property type="component" value="Unassembled WGS sequence"/>
</dbReference>
<evidence type="ECO:0000256" key="2">
    <source>
        <dbReference type="SAM" id="MobiDB-lite"/>
    </source>
</evidence>
<evidence type="ECO:0000313" key="3">
    <source>
        <dbReference type="EMBL" id="CEM34430.1"/>
    </source>
</evidence>
<proteinExistence type="predicted"/>
<feature type="region of interest" description="Disordered" evidence="2">
    <location>
        <begin position="320"/>
        <end position="382"/>
    </location>
</feature>
<feature type="compositionally biased region" description="Basic and acidic residues" evidence="2">
    <location>
        <begin position="227"/>
        <end position="239"/>
    </location>
</feature>
<feature type="region of interest" description="Disordered" evidence="2">
    <location>
        <begin position="1"/>
        <end position="84"/>
    </location>
</feature>
<feature type="region of interest" description="Disordered" evidence="2">
    <location>
        <begin position="215"/>
        <end position="308"/>
    </location>
</feature>
<feature type="compositionally biased region" description="Basic and acidic residues" evidence="2">
    <location>
        <begin position="255"/>
        <end position="272"/>
    </location>
</feature>
<dbReference type="AlphaFoldDB" id="A0A0G4GUB9"/>